<evidence type="ECO:0000259" key="3">
    <source>
        <dbReference type="Pfam" id="PF00144"/>
    </source>
</evidence>
<dbReference type="GO" id="GO:0016787">
    <property type="term" value="F:hydrolase activity"/>
    <property type="evidence" value="ECO:0007669"/>
    <property type="project" value="UniProtKB-KW"/>
</dbReference>
<dbReference type="SUPFAM" id="SSF56601">
    <property type="entry name" value="beta-lactamase/transpeptidase-like"/>
    <property type="match status" value="1"/>
</dbReference>
<dbReference type="KEGG" id="ppsr:I6J18_01620"/>
<keyword evidence="5" id="KW-1185">Reference proteome</keyword>
<dbReference type="RefSeq" id="WP_040376695.1">
    <property type="nucleotide sequence ID" value="NZ_CP068053.1"/>
</dbReference>
<dbReference type="Pfam" id="PF00144">
    <property type="entry name" value="Beta-lactamase"/>
    <property type="match status" value="1"/>
</dbReference>
<dbReference type="Proteomes" id="UP000595254">
    <property type="component" value="Chromosome"/>
</dbReference>
<evidence type="ECO:0000313" key="4">
    <source>
        <dbReference type="EMBL" id="QQT00660.1"/>
    </source>
</evidence>
<dbReference type="InterPro" id="IPR050789">
    <property type="entry name" value="Diverse_Enzym_Activities"/>
</dbReference>
<feature type="chain" id="PRO_5039544064" evidence="2">
    <location>
        <begin position="28"/>
        <end position="458"/>
    </location>
</feature>
<feature type="signal peptide" evidence="2">
    <location>
        <begin position="1"/>
        <end position="27"/>
    </location>
</feature>
<accession>A0A974NN26</accession>
<organism evidence="4 5">
    <name type="scientific">Peribacillus psychrosaccharolyticus</name>
    <name type="common">Bacillus psychrosaccharolyticus</name>
    <dbReference type="NCBI Taxonomy" id="1407"/>
    <lineage>
        <taxon>Bacteria</taxon>
        <taxon>Bacillati</taxon>
        <taxon>Bacillota</taxon>
        <taxon>Bacilli</taxon>
        <taxon>Bacillales</taxon>
        <taxon>Bacillaceae</taxon>
        <taxon>Peribacillus</taxon>
    </lineage>
</organism>
<keyword evidence="2" id="KW-0732">Signal</keyword>
<name>A0A974NN26_PERPY</name>
<evidence type="ECO:0000256" key="2">
    <source>
        <dbReference type="SAM" id="SignalP"/>
    </source>
</evidence>
<dbReference type="NCBIfam" id="NF002968">
    <property type="entry name" value="PRK03642.1"/>
    <property type="match status" value="1"/>
</dbReference>
<gene>
    <name evidence="4" type="primary">pbp4b</name>
    <name evidence="4" type="ORF">I6J18_01620</name>
</gene>
<dbReference type="Gene3D" id="3.40.710.10">
    <property type="entry name" value="DD-peptidase/beta-lactamase superfamily"/>
    <property type="match status" value="1"/>
</dbReference>
<dbReference type="PANTHER" id="PTHR43283">
    <property type="entry name" value="BETA-LACTAMASE-RELATED"/>
    <property type="match status" value="1"/>
</dbReference>
<evidence type="ECO:0000313" key="5">
    <source>
        <dbReference type="Proteomes" id="UP000595254"/>
    </source>
</evidence>
<dbReference type="InterPro" id="IPR001466">
    <property type="entry name" value="Beta-lactam-related"/>
</dbReference>
<proteinExistence type="predicted"/>
<keyword evidence="1" id="KW-0378">Hydrolase</keyword>
<dbReference type="PANTHER" id="PTHR43283:SF11">
    <property type="entry name" value="BETA-LACTAMASE-RELATED DOMAIN-CONTAINING PROTEIN"/>
    <property type="match status" value="1"/>
</dbReference>
<dbReference type="EMBL" id="CP068053">
    <property type="protein sequence ID" value="QQT00660.1"/>
    <property type="molecule type" value="Genomic_DNA"/>
</dbReference>
<feature type="domain" description="Beta-lactamase-related" evidence="3">
    <location>
        <begin position="66"/>
        <end position="421"/>
    </location>
</feature>
<dbReference type="AlphaFoldDB" id="A0A974NN26"/>
<protein>
    <submittedName>
        <fullName evidence="4">Penicillin binding protein PBP4B</fullName>
    </submittedName>
</protein>
<evidence type="ECO:0000256" key="1">
    <source>
        <dbReference type="ARBA" id="ARBA00022801"/>
    </source>
</evidence>
<sequence>MKKIVNVAVTSLLTISLFAAGTPAALAGTNYSAPYVKEKQVQYPVLKKAKKPEEAGFSYKKLQQIDGMIQEEVEEGFPGAVLLIIKDGKVVKNTAYGYAKKYDNLTLLKHPQKMKPDTLFDLASNTKMYSVNFALQQLVSKGKLDINQTVQHYIPEFKDQEADLIKGKDKLRVIDILHHSAGFPADPQYHNPSVAKDLYSQDRNTTLKMISKTPLEYEPGTKNIYSDVDYMLLGYIIEKVTGERLDQYVDKHIYKPLGLKHTYFNPLEHGFKPKDFAATELMGNTRDGVISFPNIRTYTLQGEVHDEKAFYAMNGISGHAGLFSNTEDLAVLLQVMLNNGGYGKVKVFDQKVIDQFTAPSELNPTYGLGWRRNGNESMEWMFGPYASENVVGHTGWTGTVTVIDREKNLGIVLLTNKKHSPLIDPLINPNKSEGDVFNTGQYGSVVTAVYEALMENQK</sequence>
<dbReference type="InterPro" id="IPR012338">
    <property type="entry name" value="Beta-lactam/transpept-like"/>
</dbReference>
<reference evidence="4 5" key="1">
    <citation type="submission" date="2021-01" db="EMBL/GenBank/DDBJ databases">
        <title>FDA dAtabase for Regulatory Grade micrObial Sequences (FDA-ARGOS): Supporting development and validation of Infectious Disease Dx tests.</title>
        <authorList>
            <person name="Nelson B."/>
            <person name="Plummer A."/>
            <person name="Tallon L."/>
            <person name="Sadzewicz L."/>
            <person name="Zhao X."/>
            <person name="Boylan J."/>
            <person name="Ott S."/>
            <person name="Bowen H."/>
            <person name="Vavikolanu K."/>
            <person name="Mehta A."/>
            <person name="Aluvathingal J."/>
            <person name="Nadendla S."/>
            <person name="Myers T."/>
            <person name="Yan Y."/>
            <person name="Sichtig H."/>
        </authorList>
    </citation>
    <scope>NUCLEOTIDE SEQUENCE [LARGE SCALE GENOMIC DNA]</scope>
    <source>
        <strain evidence="4 5">FDAARGOS_1161</strain>
    </source>
</reference>